<organism evidence="1 2">
    <name type="scientific">Candidatus Iainarchaeum sp</name>
    <dbReference type="NCBI Taxonomy" id="3101447"/>
    <lineage>
        <taxon>Archaea</taxon>
        <taxon>Candidatus Iainarchaeota</taxon>
        <taxon>Candidatus Iainarchaeia</taxon>
        <taxon>Candidatus Iainarchaeales</taxon>
        <taxon>Candidatus Iainarchaeaceae</taxon>
        <taxon>Candidatus Iainarchaeum</taxon>
    </lineage>
</organism>
<name>A0A7J4IV82_9ARCH</name>
<dbReference type="Proteomes" id="UP000577419">
    <property type="component" value="Unassembled WGS sequence"/>
</dbReference>
<gene>
    <name evidence="1" type="ORF">HA237_02775</name>
</gene>
<evidence type="ECO:0000313" key="1">
    <source>
        <dbReference type="EMBL" id="HIH08269.1"/>
    </source>
</evidence>
<protein>
    <submittedName>
        <fullName evidence="1">Uncharacterized protein</fullName>
    </submittedName>
</protein>
<dbReference type="EMBL" id="DUFG01000015">
    <property type="protein sequence ID" value="HIH08269.1"/>
    <property type="molecule type" value="Genomic_DNA"/>
</dbReference>
<reference evidence="2" key="1">
    <citation type="journal article" date="2020" name="bioRxiv">
        <title>A rank-normalized archaeal taxonomy based on genome phylogeny resolves widespread incomplete and uneven classifications.</title>
        <authorList>
            <person name="Rinke C."/>
            <person name="Chuvochina M."/>
            <person name="Mussig A.J."/>
            <person name="Chaumeil P.-A."/>
            <person name="Waite D.W."/>
            <person name="Whitman W.B."/>
            <person name="Parks D.H."/>
            <person name="Hugenholtz P."/>
        </authorList>
    </citation>
    <scope>NUCLEOTIDE SEQUENCE [LARGE SCALE GENOMIC DNA]</scope>
</reference>
<proteinExistence type="predicted"/>
<accession>A0A7J4IV82</accession>
<evidence type="ECO:0000313" key="2">
    <source>
        <dbReference type="Proteomes" id="UP000577419"/>
    </source>
</evidence>
<dbReference type="AlphaFoldDB" id="A0A7J4IV82"/>
<comment type="caution">
    <text evidence="1">The sequence shown here is derived from an EMBL/GenBank/DDBJ whole genome shotgun (WGS) entry which is preliminary data.</text>
</comment>
<sequence>MPRRSPWGKQPKAERRGLWKKFRRTPISKPALMALEFRKRGRLSKYENISMQEKIDFLLQNRHATVAALRNFAKRQANNRMLSRKASTGRLQALVQRKFLKETPEKDINYFLSATIEQILKAERRKAFSSTLSTIENYLQKRGIPVDRETVKIAFELAGKPTLEELSETGIDLRNIEREYLEIRRGDRFVFQEKNKDINRIFFRAFGHERLTPAQRRRAKNWIINNFEKFEKRRRELYKELTVDRPQQDLANLSEAVDKAETEFIQTAQQKFIQTFKPTKKVQVAVAITEKPAKVGTRAERMAAYVPREKTVEQRKQEIRQREEIAKETKRGFNVAEYCLEEISKENNQTGKTLREMMQKRLLNRDSLVSLFTSGSLTQRVFLAAVQEKGFAQQFGPRSINVLARGLAFIGPQGRKVERAKRAFQSAQAEQMFQFLEKHDLLDTGHSRGKGKGWNVYLVRI</sequence>